<dbReference type="EMBL" id="BAAAEW010000022">
    <property type="protein sequence ID" value="GAA0756103.1"/>
    <property type="molecule type" value="Genomic_DNA"/>
</dbReference>
<gene>
    <name evidence="2" type="ORF">GCM10009107_34230</name>
</gene>
<evidence type="ECO:0000313" key="2">
    <source>
        <dbReference type="EMBL" id="GAA0756103.1"/>
    </source>
</evidence>
<keyword evidence="1" id="KW-0732">Signal</keyword>
<feature type="chain" id="PRO_5047400223" description="DUF5666 domain-containing protein" evidence="1">
    <location>
        <begin position="41"/>
        <end position="148"/>
    </location>
</feature>
<organism evidence="2 3">
    <name type="scientific">Ideonella azotifigens</name>
    <dbReference type="NCBI Taxonomy" id="513160"/>
    <lineage>
        <taxon>Bacteria</taxon>
        <taxon>Pseudomonadati</taxon>
        <taxon>Pseudomonadota</taxon>
        <taxon>Betaproteobacteria</taxon>
        <taxon>Burkholderiales</taxon>
        <taxon>Sphaerotilaceae</taxon>
        <taxon>Ideonella</taxon>
    </lineage>
</organism>
<sequence length="148" mass="15465">MSASSAHRNPTHRERIMTLPLTWKKTALLLALASASLAFSAATFAHGATKPSHGGIVQMSGETLVELLTEPTGVSVFVVDEDEEVPSSGMSAKLVITYKGVKSEVAMKAAAGNKFEAKGSKVKPGSKVEVMLTNTATMAKTSAEFTAP</sequence>
<keyword evidence="3" id="KW-1185">Reference proteome</keyword>
<comment type="caution">
    <text evidence="2">The sequence shown here is derived from an EMBL/GenBank/DDBJ whole genome shotgun (WGS) entry which is preliminary data.</text>
</comment>
<protein>
    <recommendedName>
        <fullName evidence="4">DUF5666 domain-containing protein</fullName>
    </recommendedName>
</protein>
<evidence type="ECO:0000313" key="3">
    <source>
        <dbReference type="Proteomes" id="UP001500279"/>
    </source>
</evidence>
<reference evidence="2 3" key="1">
    <citation type="journal article" date="2019" name="Int. J. Syst. Evol. Microbiol.">
        <title>The Global Catalogue of Microorganisms (GCM) 10K type strain sequencing project: providing services to taxonomists for standard genome sequencing and annotation.</title>
        <authorList>
            <consortium name="The Broad Institute Genomics Platform"/>
            <consortium name="The Broad Institute Genome Sequencing Center for Infectious Disease"/>
            <person name="Wu L."/>
            <person name="Ma J."/>
        </authorList>
    </citation>
    <scope>NUCLEOTIDE SEQUENCE [LARGE SCALE GENOMIC DNA]</scope>
    <source>
        <strain evidence="2 3">JCM 15503</strain>
    </source>
</reference>
<feature type="signal peptide" evidence="1">
    <location>
        <begin position="1"/>
        <end position="40"/>
    </location>
</feature>
<name>A0ABN1K669_9BURK</name>
<dbReference type="Proteomes" id="UP001500279">
    <property type="component" value="Unassembled WGS sequence"/>
</dbReference>
<accession>A0ABN1K669</accession>
<evidence type="ECO:0008006" key="4">
    <source>
        <dbReference type="Google" id="ProtNLM"/>
    </source>
</evidence>
<proteinExistence type="predicted"/>
<evidence type="ECO:0000256" key="1">
    <source>
        <dbReference type="SAM" id="SignalP"/>
    </source>
</evidence>